<sequence>MLQQRSGAKMSVSYSGTEVTISGSSAAVQAAAGLLRQQIETFLTSGGGYPHPLQVHYLLSSSYGADCKATVRFLFRDDEAAQAAGRREELYELQPEHPAAGVWAPAGDIDTLTDALSGVQLGSSRSSGTPIHLAGQQHSLVQQLVAAAAQGVRHSPAFDEVKIRFNFGKALWYFPRTAAPHSWTIQQMQAKQIPRDFKSVFSNGVQASQVDSLQDWLEGKGFEVVETKERASVHLLQHGANASYSLSFIKQWGGGLTLRKAKSGSSKLFFLTLLNSSGQPDWRAKLLGQYHFQQGSETQALLARIASGATLVGNKLRLPGLSAHDMSLDKERHKSKTIYVGSYSSSSSSSSSSSCSRRGLAMEIKVSVSKVSSADGCSEGWEVAGTSSQANVLLQQMLARGTASAAQQAELAAHVDNMLGFAQEAAAALITMSVSSSLWTARHTMMIITTLHTLTHRMITTAITTASELEC</sequence>
<name>A0A383VJR1_TETOB</name>
<reference evidence="1 2" key="1">
    <citation type="submission" date="2016-10" db="EMBL/GenBank/DDBJ databases">
        <authorList>
            <person name="Cai Z."/>
        </authorList>
    </citation>
    <scope>NUCLEOTIDE SEQUENCE [LARGE SCALE GENOMIC DNA]</scope>
</reference>
<evidence type="ECO:0000313" key="2">
    <source>
        <dbReference type="Proteomes" id="UP000256970"/>
    </source>
</evidence>
<accession>A0A383VJR1</accession>
<dbReference type="AlphaFoldDB" id="A0A383VJR1"/>
<organism evidence="1 2">
    <name type="scientific">Tetradesmus obliquus</name>
    <name type="common">Green alga</name>
    <name type="synonym">Acutodesmus obliquus</name>
    <dbReference type="NCBI Taxonomy" id="3088"/>
    <lineage>
        <taxon>Eukaryota</taxon>
        <taxon>Viridiplantae</taxon>
        <taxon>Chlorophyta</taxon>
        <taxon>core chlorophytes</taxon>
        <taxon>Chlorophyceae</taxon>
        <taxon>CS clade</taxon>
        <taxon>Sphaeropleales</taxon>
        <taxon>Scenedesmaceae</taxon>
        <taxon>Tetradesmus</taxon>
    </lineage>
</organism>
<evidence type="ECO:0000313" key="1">
    <source>
        <dbReference type="EMBL" id="SZX65441.1"/>
    </source>
</evidence>
<proteinExistence type="predicted"/>
<protein>
    <submittedName>
        <fullName evidence="1">Uncharacterized protein</fullName>
    </submittedName>
</protein>
<dbReference type="EMBL" id="FNXT01000638">
    <property type="protein sequence ID" value="SZX65441.1"/>
    <property type="molecule type" value="Genomic_DNA"/>
</dbReference>
<dbReference type="Proteomes" id="UP000256970">
    <property type="component" value="Unassembled WGS sequence"/>
</dbReference>
<gene>
    <name evidence="1" type="ORF">BQ4739_LOCUS5868</name>
</gene>
<keyword evidence="2" id="KW-1185">Reference proteome</keyword>